<keyword evidence="4" id="KW-1185">Reference proteome</keyword>
<evidence type="ECO:0000256" key="1">
    <source>
        <dbReference type="SAM" id="Phobius"/>
    </source>
</evidence>
<comment type="caution">
    <text evidence="3">The sequence shown here is derived from an EMBL/GenBank/DDBJ whole genome shotgun (WGS) entry which is preliminary data.</text>
</comment>
<name>A0A2T7UJX4_9RHOB</name>
<reference evidence="3 4" key="1">
    <citation type="journal article" date="2011" name="Syst. Appl. Microbiol.">
        <title>Defluviimonas denitrificans gen. nov., sp. nov., and Pararhodobacter aggregans gen. nov., sp. nov., non-phototrophic Rhodobacteraceae from the biofilter of a marine aquaculture.</title>
        <authorList>
            <person name="Foesel B.U."/>
            <person name="Drake H.L."/>
            <person name="Schramm A."/>
        </authorList>
    </citation>
    <scope>NUCLEOTIDE SEQUENCE [LARGE SCALE GENOMIC DNA]</scope>
    <source>
        <strain evidence="3 4">D1-19</strain>
    </source>
</reference>
<dbReference type="AlphaFoldDB" id="A0A2T7UJX4"/>
<keyword evidence="1" id="KW-1133">Transmembrane helix</keyword>
<dbReference type="InterPro" id="IPR000045">
    <property type="entry name" value="Prepilin_IV_endopep_pep"/>
</dbReference>
<proteinExistence type="predicted"/>
<feature type="transmembrane region" description="Helical" evidence="1">
    <location>
        <begin position="6"/>
        <end position="24"/>
    </location>
</feature>
<dbReference type="EMBL" id="QDDR01000019">
    <property type="protein sequence ID" value="PVE44967.1"/>
    <property type="molecule type" value="Genomic_DNA"/>
</dbReference>
<feature type="transmembrane region" description="Helical" evidence="1">
    <location>
        <begin position="103"/>
        <end position="123"/>
    </location>
</feature>
<feature type="transmembrane region" description="Helical" evidence="1">
    <location>
        <begin position="62"/>
        <end position="82"/>
    </location>
</feature>
<keyword evidence="1" id="KW-0472">Membrane</keyword>
<evidence type="ECO:0000259" key="2">
    <source>
        <dbReference type="Pfam" id="PF01478"/>
    </source>
</evidence>
<accession>A0A2T7UJX4</accession>
<feature type="transmembrane region" description="Helical" evidence="1">
    <location>
        <begin position="36"/>
        <end position="56"/>
    </location>
</feature>
<sequence length="165" mass="17864">MLTQSASAAVWLLIFATPVCLYVAWSDLKAMRIPNLAVLALLAIYAVVGLLTLPLGEWGWSWLHLLVVLVIGFVLSLTGSFGPGDAKFAAAMAPFVALGDLRLFLVLLCAVSIAALVVHRAMRAIPAIRRATPDWASWQRREFPFGIALAPALIFYLALASIYGR</sequence>
<keyword evidence="1" id="KW-0812">Transmembrane</keyword>
<feature type="domain" description="Prepilin type IV endopeptidase peptidase" evidence="2">
    <location>
        <begin position="15"/>
        <end position="116"/>
    </location>
</feature>
<feature type="transmembrane region" description="Helical" evidence="1">
    <location>
        <begin position="143"/>
        <end position="163"/>
    </location>
</feature>
<gene>
    <name evidence="3" type="ORF">DDE23_23440</name>
</gene>
<organism evidence="3 4">
    <name type="scientific">Pararhodobacter aggregans</name>
    <dbReference type="NCBI Taxonomy" id="404875"/>
    <lineage>
        <taxon>Bacteria</taxon>
        <taxon>Pseudomonadati</taxon>
        <taxon>Pseudomonadota</taxon>
        <taxon>Alphaproteobacteria</taxon>
        <taxon>Rhodobacterales</taxon>
        <taxon>Paracoccaceae</taxon>
        <taxon>Pararhodobacter</taxon>
    </lineage>
</organism>
<dbReference type="Pfam" id="PF01478">
    <property type="entry name" value="Peptidase_A24"/>
    <property type="match status" value="1"/>
</dbReference>
<dbReference type="OrthoDB" id="7709484at2"/>
<dbReference type="RefSeq" id="WP_107755033.1">
    <property type="nucleotide sequence ID" value="NZ_JBLWSZ010000073.1"/>
</dbReference>
<evidence type="ECO:0000313" key="3">
    <source>
        <dbReference type="EMBL" id="PVE44967.1"/>
    </source>
</evidence>
<evidence type="ECO:0000313" key="4">
    <source>
        <dbReference type="Proteomes" id="UP000244810"/>
    </source>
</evidence>
<dbReference type="GO" id="GO:0016020">
    <property type="term" value="C:membrane"/>
    <property type="evidence" value="ECO:0007669"/>
    <property type="project" value="InterPro"/>
</dbReference>
<protein>
    <recommendedName>
        <fullName evidence="2">Prepilin type IV endopeptidase peptidase domain-containing protein</fullName>
    </recommendedName>
</protein>
<dbReference type="GO" id="GO:0004190">
    <property type="term" value="F:aspartic-type endopeptidase activity"/>
    <property type="evidence" value="ECO:0007669"/>
    <property type="project" value="InterPro"/>
</dbReference>
<dbReference type="Gene3D" id="1.20.120.1220">
    <property type="match status" value="1"/>
</dbReference>
<dbReference type="Proteomes" id="UP000244810">
    <property type="component" value="Unassembled WGS sequence"/>
</dbReference>